<name>A0ABS2TWS4_9ACTN</name>
<accession>A0ABS2TWS4</accession>
<proteinExistence type="predicted"/>
<comment type="caution">
    <text evidence="1">The sequence shown here is derived from an EMBL/GenBank/DDBJ whole genome shotgun (WGS) entry which is preliminary data.</text>
</comment>
<evidence type="ECO:0008006" key="3">
    <source>
        <dbReference type="Google" id="ProtNLM"/>
    </source>
</evidence>
<dbReference type="RefSeq" id="WP_205359659.1">
    <property type="nucleotide sequence ID" value="NZ_JADKYB010000014.1"/>
</dbReference>
<gene>
    <name evidence="1" type="ORF">ITX44_25265</name>
</gene>
<keyword evidence="2" id="KW-1185">Reference proteome</keyword>
<protein>
    <recommendedName>
        <fullName evidence="3">DUF4034 domain-containing protein</fullName>
    </recommendedName>
</protein>
<evidence type="ECO:0000313" key="1">
    <source>
        <dbReference type="EMBL" id="MBM9507798.1"/>
    </source>
</evidence>
<sequence length="345" mass="38051">MAWWTERLLRARLPEGERFLFRRRSVPAVDWSYGDARLAAIRAAAREDGAAHWPAVREHLAAAEDGEDLTFLLDGLRNLAGVERWTPLVLDAHPEDPFALLVSGARHVGWAWHARTGSDTPTPAEAAGSEEQLPASLRTVFRTRLETAERHLARAAELVPASPAPWYFLQASGHGLDLGPEIAERRFAAVTERAPGHLAAHRQRLRQLSPAADGPYETAHAFARDALLAAPAGSPLGELVVLAHLDHWLGLGGDPDSVYLTSTSVLDSLHEAAARSVLHPDFAQLRDWPLTVNAFAMAFSLAGDRPTARHLFRVLGDRPTETPWRYLDPRSPVVPFLAWRSRVTR</sequence>
<dbReference type="EMBL" id="JADKYB010000014">
    <property type="protein sequence ID" value="MBM9507798.1"/>
    <property type="molecule type" value="Genomic_DNA"/>
</dbReference>
<organism evidence="1 2">
    <name type="scientific">Actinacidiphila acididurans</name>
    <dbReference type="NCBI Taxonomy" id="2784346"/>
    <lineage>
        <taxon>Bacteria</taxon>
        <taxon>Bacillati</taxon>
        <taxon>Actinomycetota</taxon>
        <taxon>Actinomycetes</taxon>
        <taxon>Kitasatosporales</taxon>
        <taxon>Streptomycetaceae</taxon>
        <taxon>Actinacidiphila</taxon>
    </lineage>
</organism>
<evidence type="ECO:0000313" key="2">
    <source>
        <dbReference type="Proteomes" id="UP000749040"/>
    </source>
</evidence>
<reference evidence="1 2" key="1">
    <citation type="submission" date="2021-01" db="EMBL/GenBank/DDBJ databases">
        <title>Streptomyces acididurans sp. nov., isolated from a peat swamp forest soil.</title>
        <authorList>
            <person name="Chantavorakit T."/>
            <person name="Duangmal K."/>
        </authorList>
    </citation>
    <scope>NUCLEOTIDE SEQUENCE [LARGE SCALE GENOMIC DNA]</scope>
    <source>
        <strain evidence="1 2">KK5PA1</strain>
    </source>
</reference>
<dbReference type="Proteomes" id="UP000749040">
    <property type="component" value="Unassembled WGS sequence"/>
</dbReference>